<reference evidence="2 3" key="2">
    <citation type="submission" date="2019-01" db="EMBL/GenBank/DDBJ databases">
        <title>Hymenobacter humicola sp. nov., isolated from soils in Antarctica.</title>
        <authorList>
            <person name="Sedlacek I."/>
            <person name="Holochova P."/>
            <person name="Kralova S."/>
            <person name="Pantucek R."/>
            <person name="Stankova E."/>
            <person name="Vrbovska V."/>
            <person name="Kristofova L."/>
            <person name="Svec P."/>
            <person name="Busse H.-J."/>
        </authorList>
    </citation>
    <scope>NUCLEOTIDE SEQUENCE [LARGE SCALE GENOMIC DNA]</scope>
    <source>
        <strain evidence="2 3">CCM 8852</strain>
    </source>
</reference>
<evidence type="ECO:0000313" key="3">
    <source>
        <dbReference type="Proteomes" id="UP000284250"/>
    </source>
</evidence>
<evidence type="ECO:0000313" key="2">
    <source>
        <dbReference type="EMBL" id="RIY13827.1"/>
    </source>
</evidence>
<proteinExistence type="predicted"/>
<dbReference type="AlphaFoldDB" id="A0A418R8L4"/>
<organism evidence="2 3">
    <name type="scientific">Hymenobacter rubripertinctus</name>
    <dbReference type="NCBI Taxonomy" id="2029981"/>
    <lineage>
        <taxon>Bacteria</taxon>
        <taxon>Pseudomonadati</taxon>
        <taxon>Bacteroidota</taxon>
        <taxon>Cytophagia</taxon>
        <taxon>Cytophagales</taxon>
        <taxon>Hymenobacteraceae</taxon>
        <taxon>Hymenobacter</taxon>
    </lineage>
</organism>
<reference evidence="2 3" key="1">
    <citation type="submission" date="2018-09" db="EMBL/GenBank/DDBJ databases">
        <authorList>
            <person name="Zeman M."/>
            <person name="Pardy F."/>
        </authorList>
    </citation>
    <scope>NUCLEOTIDE SEQUENCE [LARGE SCALE GENOMIC DNA]</scope>
    <source>
        <strain evidence="2 3">CCM 8852</strain>
    </source>
</reference>
<gene>
    <name evidence="2" type="ORF">D0T11_01735</name>
</gene>
<accession>A0A418R8L4</accession>
<protein>
    <submittedName>
        <fullName evidence="2">Uncharacterized protein</fullName>
    </submittedName>
</protein>
<name>A0A418R8L4_9BACT</name>
<comment type="caution">
    <text evidence="2">The sequence shown here is derived from an EMBL/GenBank/DDBJ whole genome shotgun (WGS) entry which is preliminary data.</text>
</comment>
<feature type="compositionally biased region" description="Basic residues" evidence="1">
    <location>
        <begin position="156"/>
        <end position="171"/>
    </location>
</feature>
<keyword evidence="3" id="KW-1185">Reference proteome</keyword>
<dbReference type="Proteomes" id="UP000284250">
    <property type="component" value="Unassembled WGS sequence"/>
</dbReference>
<sequence>MQSSRGPLPGQQRIGCAYRPRHQLGQPEAGSQQVLGAGVFKLQPAARGLPERPDTAQLGPTAGFQVLLHAEHRVAHQLAGLGRGQVQLRTQRIYQQPVVAGQALVEGHALGRRNQRVAHRMNTGGCVIGNQPPKIGNDNAVVVLKQGTDMVSEHKQRARKSSWNRERKPKYTKLAGIPSAPQDRQSRNYLMDSFPLGPAAGLG</sequence>
<feature type="region of interest" description="Disordered" evidence="1">
    <location>
        <begin position="150"/>
        <end position="203"/>
    </location>
</feature>
<dbReference type="EMBL" id="QYCN01000002">
    <property type="protein sequence ID" value="RIY13827.1"/>
    <property type="molecule type" value="Genomic_DNA"/>
</dbReference>
<evidence type="ECO:0000256" key="1">
    <source>
        <dbReference type="SAM" id="MobiDB-lite"/>
    </source>
</evidence>